<sequence>MQQKATWVHPRPRHWHLLDHVLVRGRNKQDVLVTKAISGADGLMDHRLAISKMRLLLQPHRIPQGKQPQGNLDTVLLNMPAHHLHFSIELASRLANLPVIETHISVENLRCQLRDTIQSTAPDVLGRVRHQHQDWFDDNDAANHALIVEKNQLHKDYVDLSAAANKTAFY</sequence>
<evidence type="ECO:0000313" key="3">
    <source>
        <dbReference type="WBParaSite" id="SSLN_0000376201-mRNA-1"/>
    </source>
</evidence>
<reference evidence="3" key="1">
    <citation type="submission" date="2016-06" db="UniProtKB">
        <authorList>
            <consortium name="WormBaseParasite"/>
        </authorList>
    </citation>
    <scope>IDENTIFICATION</scope>
</reference>
<accession>A0A183SHF2</accession>
<dbReference type="WBParaSite" id="SSLN_0000376201-mRNA-1">
    <property type="protein sequence ID" value="SSLN_0000376201-mRNA-1"/>
    <property type="gene ID" value="SSLN_0000376201"/>
</dbReference>
<dbReference type="EMBL" id="UYSU01032607">
    <property type="protein sequence ID" value="VDL90035.1"/>
    <property type="molecule type" value="Genomic_DNA"/>
</dbReference>
<reference evidence="1 2" key="2">
    <citation type="submission" date="2018-11" db="EMBL/GenBank/DDBJ databases">
        <authorList>
            <consortium name="Pathogen Informatics"/>
        </authorList>
    </citation>
    <scope>NUCLEOTIDE SEQUENCE [LARGE SCALE GENOMIC DNA]</scope>
    <source>
        <strain evidence="1 2">NST_G2</strain>
    </source>
</reference>
<dbReference type="AlphaFoldDB" id="A0A183SHF2"/>
<dbReference type="OrthoDB" id="6144240at2759"/>
<name>A0A183SHF2_SCHSO</name>
<protein>
    <submittedName>
        <fullName evidence="1 3">Uncharacterized protein</fullName>
    </submittedName>
</protein>
<dbReference type="Proteomes" id="UP000275846">
    <property type="component" value="Unassembled WGS sequence"/>
</dbReference>
<evidence type="ECO:0000313" key="1">
    <source>
        <dbReference type="EMBL" id="VDL90035.1"/>
    </source>
</evidence>
<organism evidence="3">
    <name type="scientific">Schistocephalus solidus</name>
    <name type="common">Tapeworm</name>
    <dbReference type="NCBI Taxonomy" id="70667"/>
    <lineage>
        <taxon>Eukaryota</taxon>
        <taxon>Metazoa</taxon>
        <taxon>Spiralia</taxon>
        <taxon>Lophotrochozoa</taxon>
        <taxon>Platyhelminthes</taxon>
        <taxon>Cestoda</taxon>
        <taxon>Eucestoda</taxon>
        <taxon>Diphyllobothriidea</taxon>
        <taxon>Diphyllobothriidae</taxon>
        <taxon>Schistocephalus</taxon>
    </lineage>
</organism>
<keyword evidence="2" id="KW-1185">Reference proteome</keyword>
<evidence type="ECO:0000313" key="2">
    <source>
        <dbReference type="Proteomes" id="UP000275846"/>
    </source>
</evidence>
<proteinExistence type="predicted"/>
<gene>
    <name evidence="1" type="ORF">SSLN_LOCUS3650</name>
</gene>